<evidence type="ECO:0000256" key="6">
    <source>
        <dbReference type="SAM" id="Phobius"/>
    </source>
</evidence>
<dbReference type="CDD" id="cd06782">
    <property type="entry name" value="cpPDZ_CPP-like"/>
    <property type="match status" value="1"/>
</dbReference>
<evidence type="ECO:0000313" key="8">
    <source>
        <dbReference type="EMBL" id="MDT0553749.1"/>
    </source>
</evidence>
<keyword evidence="6" id="KW-1133">Transmembrane helix</keyword>
<keyword evidence="2 5" id="KW-0645">Protease</keyword>
<keyword evidence="9" id="KW-1185">Reference proteome</keyword>
<dbReference type="NCBIfam" id="TIGR00225">
    <property type="entry name" value="prc"/>
    <property type="match status" value="1"/>
</dbReference>
<evidence type="ECO:0000256" key="4">
    <source>
        <dbReference type="ARBA" id="ARBA00022825"/>
    </source>
</evidence>
<feature type="domain" description="PDZ" evidence="7">
    <location>
        <begin position="83"/>
        <end position="144"/>
    </location>
</feature>
<evidence type="ECO:0000256" key="1">
    <source>
        <dbReference type="ARBA" id="ARBA00009179"/>
    </source>
</evidence>
<dbReference type="CDD" id="cd07560">
    <property type="entry name" value="Peptidase_S41_CPP"/>
    <property type="match status" value="1"/>
</dbReference>
<dbReference type="Pfam" id="PF13180">
    <property type="entry name" value="PDZ_2"/>
    <property type="match status" value="1"/>
</dbReference>
<dbReference type="InterPro" id="IPR036034">
    <property type="entry name" value="PDZ_sf"/>
</dbReference>
<dbReference type="PROSITE" id="PS50106">
    <property type="entry name" value="PDZ"/>
    <property type="match status" value="1"/>
</dbReference>
<dbReference type="SMART" id="SM00228">
    <property type="entry name" value="PDZ"/>
    <property type="match status" value="1"/>
</dbReference>
<dbReference type="Gene3D" id="3.90.226.10">
    <property type="entry name" value="2-enoyl-CoA Hydratase, Chain A, domain 1"/>
    <property type="match status" value="1"/>
</dbReference>
<evidence type="ECO:0000259" key="7">
    <source>
        <dbReference type="PROSITE" id="PS50106"/>
    </source>
</evidence>
<dbReference type="SUPFAM" id="SSF50156">
    <property type="entry name" value="PDZ domain-like"/>
    <property type="match status" value="1"/>
</dbReference>
<dbReference type="Gene3D" id="3.30.750.44">
    <property type="match status" value="1"/>
</dbReference>
<dbReference type="InterPro" id="IPR004447">
    <property type="entry name" value="Peptidase_S41A"/>
</dbReference>
<reference evidence="8 9" key="1">
    <citation type="submission" date="2023-09" db="EMBL/GenBank/DDBJ databases">
        <authorList>
            <person name="Rey-Velasco X."/>
        </authorList>
    </citation>
    <scope>NUCLEOTIDE SEQUENCE [LARGE SCALE GENOMIC DNA]</scope>
    <source>
        <strain evidence="8 9">P050</strain>
    </source>
</reference>
<dbReference type="SMART" id="SM00245">
    <property type="entry name" value="TSPc"/>
    <property type="match status" value="1"/>
</dbReference>
<keyword evidence="4 5" id="KW-0720">Serine protease</keyword>
<accession>A0ABU2Y6B6</accession>
<dbReference type="Pfam" id="PF03572">
    <property type="entry name" value="Peptidase_S41"/>
    <property type="match status" value="1"/>
</dbReference>
<dbReference type="PANTHER" id="PTHR32060">
    <property type="entry name" value="TAIL-SPECIFIC PROTEASE"/>
    <property type="match status" value="1"/>
</dbReference>
<evidence type="ECO:0000256" key="3">
    <source>
        <dbReference type="ARBA" id="ARBA00022801"/>
    </source>
</evidence>
<dbReference type="InterPro" id="IPR055210">
    <property type="entry name" value="CtpA/B_N"/>
</dbReference>
<dbReference type="SUPFAM" id="SSF52096">
    <property type="entry name" value="ClpP/crotonase"/>
    <property type="match status" value="1"/>
</dbReference>
<keyword evidence="6" id="KW-0812">Transmembrane</keyword>
<dbReference type="Proteomes" id="UP001252186">
    <property type="component" value="Unassembled WGS sequence"/>
</dbReference>
<evidence type="ECO:0000256" key="5">
    <source>
        <dbReference type="RuleBase" id="RU004404"/>
    </source>
</evidence>
<evidence type="ECO:0000313" key="9">
    <source>
        <dbReference type="Proteomes" id="UP001252186"/>
    </source>
</evidence>
<comment type="caution">
    <text evidence="8">The sequence shown here is derived from an EMBL/GenBank/DDBJ whole genome shotgun (WGS) entry which is preliminary data.</text>
</comment>
<dbReference type="Gene3D" id="2.30.42.10">
    <property type="match status" value="1"/>
</dbReference>
<keyword evidence="3 5" id="KW-0378">Hydrolase</keyword>
<dbReference type="PANTHER" id="PTHR32060:SF30">
    <property type="entry name" value="CARBOXY-TERMINAL PROCESSING PROTEASE CTPA"/>
    <property type="match status" value="1"/>
</dbReference>
<dbReference type="RefSeq" id="WP_311593835.1">
    <property type="nucleotide sequence ID" value="NZ_JAVRHV010000005.1"/>
</dbReference>
<evidence type="ECO:0000256" key="2">
    <source>
        <dbReference type="ARBA" id="ARBA00022670"/>
    </source>
</evidence>
<dbReference type="Pfam" id="PF22694">
    <property type="entry name" value="CtpB_N-like"/>
    <property type="match status" value="1"/>
</dbReference>
<keyword evidence="6" id="KW-0472">Membrane</keyword>
<dbReference type="InterPro" id="IPR001478">
    <property type="entry name" value="PDZ"/>
</dbReference>
<proteinExistence type="inferred from homology"/>
<name>A0ABU2Y6B6_9FLAO</name>
<comment type="similarity">
    <text evidence="1 5">Belongs to the peptidase S41A family.</text>
</comment>
<organism evidence="8 9">
    <name type="scientific">Urechidicola vernalis</name>
    <dbReference type="NCBI Taxonomy" id="3075600"/>
    <lineage>
        <taxon>Bacteria</taxon>
        <taxon>Pseudomonadati</taxon>
        <taxon>Bacteroidota</taxon>
        <taxon>Flavobacteriia</taxon>
        <taxon>Flavobacteriales</taxon>
        <taxon>Flavobacteriaceae</taxon>
        <taxon>Urechidicola</taxon>
    </lineage>
</organism>
<sequence>MNNKGPIYLGIAVAVGILIGSFLNFENKSGSIFGASAEESKIKRLINYIQYDYVDEVNTEELLDGAINQIVGKLDPHSVYFTKEQLQRETEELQGNFVGIGVQFRIFADSVVVSRVLEGGPSERIGLKAGDRILKANSDSLSGVGLDNNGVMKILKGQPNTEVELSIYRRSVDKVLPYTLTRGDVPIKSVTSSYMINEDIGYIKLDRFAMTSYDEFKIELDQLINKGMTTLVFDLRDNGGGFMNIANQIADEFLEKDKLIVFTKNKKGDVMKDFATSTGSFEDGKVFVLINENSASASEIIAGALQDNDRGTIIGRRSFGKGLVQQTMGLGDGSAIRLTTARYYTPTGRSIQKPYNLSRSKEYYETFSERYSNGELVSADSIKVNDSLKFVTPKGKVVFGGGGIVPDTFVGIDTTQYIQNRYVRGLNEFSFEYVDNNRDKFKGLDVDKFIAEFDQDGEILNKYLSQLDVNLPLAPATRKRVEDYLKASFAQNLYDENGFYQVIQIDDSMIETVKELENSN</sequence>
<gene>
    <name evidence="8" type="ORF">RM519_10870</name>
</gene>
<dbReference type="InterPro" id="IPR029045">
    <property type="entry name" value="ClpP/crotonase-like_dom_sf"/>
</dbReference>
<dbReference type="EMBL" id="JAVRHV010000005">
    <property type="protein sequence ID" value="MDT0553749.1"/>
    <property type="molecule type" value="Genomic_DNA"/>
</dbReference>
<protein>
    <submittedName>
        <fullName evidence="8">S41 family peptidase</fullName>
    </submittedName>
</protein>
<feature type="transmembrane region" description="Helical" evidence="6">
    <location>
        <begin position="7"/>
        <end position="25"/>
    </location>
</feature>
<dbReference type="InterPro" id="IPR005151">
    <property type="entry name" value="Tail-specific_protease"/>
</dbReference>